<reference evidence="3 4" key="1">
    <citation type="submission" date="2018-03" db="EMBL/GenBank/DDBJ databases">
        <title>Adhaeribacter sp. HMF7605 Genome sequencing and assembly.</title>
        <authorList>
            <person name="Kang H."/>
            <person name="Kang J."/>
            <person name="Cha I."/>
            <person name="Kim H."/>
            <person name="Joh K."/>
        </authorList>
    </citation>
    <scope>NUCLEOTIDE SEQUENCE [LARGE SCALE GENOMIC DNA]</scope>
    <source>
        <strain evidence="3 4">HMF7605</strain>
    </source>
</reference>
<comment type="caution">
    <text evidence="3">The sequence shown here is derived from an EMBL/GenBank/DDBJ whole genome shotgun (WGS) entry which is preliminary data.</text>
</comment>
<dbReference type="GO" id="GO:0003887">
    <property type="term" value="F:DNA-directed DNA polymerase activity"/>
    <property type="evidence" value="ECO:0007669"/>
    <property type="project" value="InterPro"/>
</dbReference>
<dbReference type="Pfam" id="PF01051">
    <property type="entry name" value="Rep3_N"/>
    <property type="match status" value="1"/>
</dbReference>
<dbReference type="SUPFAM" id="SSF46785">
    <property type="entry name" value="Winged helix' DNA-binding domain"/>
    <property type="match status" value="2"/>
</dbReference>
<dbReference type="InterPro" id="IPR036390">
    <property type="entry name" value="WH_DNA-bd_sf"/>
</dbReference>
<feature type="domain" description="Initiator Rep protein WH1" evidence="2">
    <location>
        <begin position="16"/>
        <end position="151"/>
    </location>
</feature>
<sequence length="311" mass="36026">MGSMEQLEIKETKIQVRHHNVITNARHELSAVQLDIYFMMLSRLKPGDSKDTKYIISVKEIEELTGRQWNYQQLREATAGLIGKVFEIEEEDGLLQVAMMSSAKYLKGQGRIQLSIAEDLKPYLVDLKNNFTSFQLFCVLSMTSKYAKWLYVQFSRWKDLGAMTFEVEQLRYRLNLKDPSGKAPEQYKQWGQFKDYVLEPAIRQINEVSDLRVAYAVTEKKGKSIHKLTFTIKMVSHVQTVIPFESEELDREAAQLKGRLRDIGILDTNLINKILNSTELRKKANKCLYDISLRRKDIINPGGYFRTTLGI</sequence>
<accession>A0A2T2Y8T9</accession>
<evidence type="ECO:0000256" key="1">
    <source>
        <dbReference type="ARBA" id="ARBA00038283"/>
    </source>
</evidence>
<dbReference type="EMBL" id="PYFT01000002">
    <property type="protein sequence ID" value="PSR51942.1"/>
    <property type="molecule type" value="Genomic_DNA"/>
</dbReference>
<comment type="similarity">
    <text evidence="1">Belongs to the initiator RepB protein family.</text>
</comment>
<dbReference type="InterPro" id="IPR036388">
    <property type="entry name" value="WH-like_DNA-bd_sf"/>
</dbReference>
<gene>
    <name evidence="3" type="ORF">AHMF7605_28960</name>
</gene>
<name>A0A2T2Y8T9_9BACT</name>
<organism evidence="3 4">
    <name type="scientific">Adhaeribacter arboris</name>
    <dbReference type="NCBI Taxonomy" id="2072846"/>
    <lineage>
        <taxon>Bacteria</taxon>
        <taxon>Pseudomonadati</taxon>
        <taxon>Bacteroidota</taxon>
        <taxon>Cytophagia</taxon>
        <taxon>Cytophagales</taxon>
        <taxon>Hymenobacteraceae</taxon>
        <taxon>Adhaeribacter</taxon>
    </lineage>
</organism>
<protein>
    <recommendedName>
        <fullName evidence="2">Initiator Rep protein WH1 domain-containing protein</fullName>
    </recommendedName>
</protein>
<keyword evidence="4" id="KW-1185">Reference proteome</keyword>
<dbReference type="Proteomes" id="UP000240357">
    <property type="component" value="Unassembled WGS sequence"/>
</dbReference>
<evidence type="ECO:0000313" key="4">
    <source>
        <dbReference type="Proteomes" id="UP000240357"/>
    </source>
</evidence>
<dbReference type="Gene3D" id="1.10.10.10">
    <property type="entry name" value="Winged helix-like DNA-binding domain superfamily/Winged helix DNA-binding domain"/>
    <property type="match status" value="2"/>
</dbReference>
<evidence type="ECO:0000259" key="2">
    <source>
        <dbReference type="Pfam" id="PF01051"/>
    </source>
</evidence>
<dbReference type="AlphaFoldDB" id="A0A2T2Y8T9"/>
<evidence type="ECO:0000313" key="3">
    <source>
        <dbReference type="EMBL" id="PSR51942.1"/>
    </source>
</evidence>
<dbReference type="GO" id="GO:0006270">
    <property type="term" value="P:DNA replication initiation"/>
    <property type="evidence" value="ECO:0007669"/>
    <property type="project" value="InterPro"/>
</dbReference>
<dbReference type="InterPro" id="IPR000525">
    <property type="entry name" value="Initiator_Rep_WH1"/>
</dbReference>
<proteinExistence type="inferred from homology"/>
<dbReference type="Pfam" id="PF21205">
    <property type="entry name" value="Rep3_C"/>
    <property type="match status" value="1"/>
</dbReference>